<evidence type="ECO:0000313" key="6">
    <source>
        <dbReference type="EMBL" id="TFV50199.1"/>
    </source>
</evidence>
<comment type="caution">
    <text evidence="6">The sequence shown here is derived from an EMBL/GenBank/DDBJ whole genome shotgun (WGS) entry which is preliminary data.</text>
</comment>
<keyword evidence="7" id="KW-1185">Reference proteome</keyword>
<dbReference type="EMBL" id="SPQT01000002">
    <property type="protein sequence ID" value="TFV50199.1"/>
    <property type="molecule type" value="Genomic_DNA"/>
</dbReference>
<comment type="similarity">
    <text evidence="1">Belongs to the membrane fusion protein (MFP) (TC 8.A.1) family.</text>
</comment>
<dbReference type="GO" id="GO:1990281">
    <property type="term" value="C:efflux pump complex"/>
    <property type="evidence" value="ECO:0007669"/>
    <property type="project" value="TreeGrafter"/>
</dbReference>
<dbReference type="InterPro" id="IPR058625">
    <property type="entry name" value="MdtA-like_BSH"/>
</dbReference>
<feature type="domain" description="Multidrug resistance protein MdtA-like barrel-sandwich hybrid" evidence="4">
    <location>
        <begin position="101"/>
        <end position="251"/>
    </location>
</feature>
<dbReference type="AlphaFoldDB" id="A0A4Y9M4S6"/>
<dbReference type="Gene3D" id="1.10.287.470">
    <property type="entry name" value="Helix hairpin bin"/>
    <property type="match status" value="1"/>
</dbReference>
<evidence type="ECO:0000256" key="2">
    <source>
        <dbReference type="SAM" id="MobiDB-lite"/>
    </source>
</evidence>
<sequence>MNFNGPIEPERVTETDRGRDVAPRRHARRRGGRLAGFGLILVAGTALASGAWSHYAERRQVLATAEQAREFVPQVRVTTVEPSDTNEVVKLPATTSAFASANIFARASGYIATRAVDIGDHVKAGQLLAEIVAPELDHQIAQAEATLAQLNWSFQQAQANRELAKVTWDRDRPLVDKGWVTAQQGTIDEQTLKAQDAAVSVAQANIRAEEAQLQVLRQQKLYQSVVAPFDGVITQRNIDVGSLVQADATSGTFMFTLQQGNVIRTQVFVPQDAAFGLKPGIAAVVHVPEIPDRTFPGTVTRIADALQPGSRTLLTEVDIPNPDAALTSGIYCTVELHIPRQTPSFRISADAVIFNAGGMQVAVVDNGVVHLRKINVLRDLGRELEVDSGVKRGDQIILNPSVDLADGAHEPMATHIHDSHKVYYGISLYTIRSII</sequence>
<evidence type="ECO:0000256" key="3">
    <source>
        <dbReference type="SAM" id="Phobius"/>
    </source>
</evidence>
<evidence type="ECO:0000259" key="4">
    <source>
        <dbReference type="Pfam" id="PF25917"/>
    </source>
</evidence>
<accession>A0A4Y9M4S6</accession>
<dbReference type="Proteomes" id="UP000297966">
    <property type="component" value="Unassembled WGS sequence"/>
</dbReference>
<feature type="transmembrane region" description="Helical" evidence="3">
    <location>
        <begin position="34"/>
        <end position="55"/>
    </location>
</feature>
<dbReference type="SUPFAM" id="SSF111369">
    <property type="entry name" value="HlyD-like secretion proteins"/>
    <property type="match status" value="1"/>
</dbReference>
<dbReference type="PANTHER" id="PTHR30469:SF37">
    <property type="entry name" value="RAGD PROTEIN"/>
    <property type="match status" value="1"/>
</dbReference>
<proteinExistence type="inferred from homology"/>
<keyword evidence="3" id="KW-1133">Transmembrane helix</keyword>
<keyword evidence="3" id="KW-0472">Membrane</keyword>
<reference evidence="6 7" key="1">
    <citation type="submission" date="2019-03" db="EMBL/GenBank/DDBJ databases">
        <title>Bradyrhizobium diversity isolated from nodules of Chamaecrista fasciculata.</title>
        <authorList>
            <person name="Klepa M.S."/>
            <person name="Urquiaga M.O."/>
            <person name="Hungria M."/>
            <person name="Delamuta J.R."/>
        </authorList>
    </citation>
    <scope>NUCLEOTIDE SEQUENCE [LARGE SCALE GENOMIC DNA]</scope>
    <source>
        <strain evidence="6 7">CNPSo 3448</strain>
    </source>
</reference>
<feature type="region of interest" description="Disordered" evidence="2">
    <location>
        <begin position="1"/>
        <end position="27"/>
    </location>
</feature>
<dbReference type="OrthoDB" id="9806939at2"/>
<protein>
    <submittedName>
        <fullName evidence="6">Efflux RND transporter periplasmic adaptor subunit</fullName>
    </submittedName>
</protein>
<dbReference type="Gene3D" id="2.40.30.170">
    <property type="match status" value="1"/>
</dbReference>
<dbReference type="Gene3D" id="2.40.420.20">
    <property type="match status" value="1"/>
</dbReference>
<evidence type="ECO:0000313" key="7">
    <source>
        <dbReference type="Proteomes" id="UP000297966"/>
    </source>
</evidence>
<dbReference type="RefSeq" id="WP_135173749.1">
    <property type="nucleotide sequence ID" value="NZ_SPQT01000002.1"/>
</dbReference>
<keyword evidence="3" id="KW-0812">Transmembrane</keyword>
<dbReference type="InterPro" id="IPR006143">
    <property type="entry name" value="RND_pump_MFP"/>
</dbReference>
<feature type="compositionally biased region" description="Basic and acidic residues" evidence="2">
    <location>
        <begin position="8"/>
        <end position="23"/>
    </location>
</feature>
<dbReference type="Pfam" id="PF25954">
    <property type="entry name" value="Beta-barrel_RND_2"/>
    <property type="match status" value="1"/>
</dbReference>
<dbReference type="Gene3D" id="2.40.50.100">
    <property type="match status" value="1"/>
</dbReference>
<evidence type="ECO:0000259" key="5">
    <source>
        <dbReference type="Pfam" id="PF25954"/>
    </source>
</evidence>
<feature type="domain" description="CusB-like beta-barrel" evidence="5">
    <location>
        <begin position="267"/>
        <end position="337"/>
    </location>
</feature>
<name>A0A4Y9M4S6_9BRAD</name>
<evidence type="ECO:0000256" key="1">
    <source>
        <dbReference type="ARBA" id="ARBA00009477"/>
    </source>
</evidence>
<dbReference type="GO" id="GO:0015562">
    <property type="term" value="F:efflux transmembrane transporter activity"/>
    <property type="evidence" value="ECO:0007669"/>
    <property type="project" value="TreeGrafter"/>
</dbReference>
<dbReference type="InterPro" id="IPR058792">
    <property type="entry name" value="Beta-barrel_RND_2"/>
</dbReference>
<gene>
    <name evidence="6" type="ORF">E4K65_08635</name>
</gene>
<dbReference type="Pfam" id="PF25917">
    <property type="entry name" value="BSH_RND"/>
    <property type="match status" value="1"/>
</dbReference>
<dbReference type="PANTHER" id="PTHR30469">
    <property type="entry name" value="MULTIDRUG RESISTANCE PROTEIN MDTA"/>
    <property type="match status" value="1"/>
</dbReference>
<organism evidence="6 7">
    <name type="scientific">Bradyrhizobium niftali</name>
    <dbReference type="NCBI Taxonomy" id="2560055"/>
    <lineage>
        <taxon>Bacteria</taxon>
        <taxon>Pseudomonadati</taxon>
        <taxon>Pseudomonadota</taxon>
        <taxon>Alphaproteobacteria</taxon>
        <taxon>Hyphomicrobiales</taxon>
        <taxon>Nitrobacteraceae</taxon>
        <taxon>Bradyrhizobium</taxon>
    </lineage>
</organism>
<dbReference type="NCBIfam" id="TIGR01730">
    <property type="entry name" value="RND_mfp"/>
    <property type="match status" value="1"/>
</dbReference>